<dbReference type="EMBL" id="JAGEMX010000030">
    <property type="protein sequence ID" value="MBO1835420.1"/>
    <property type="molecule type" value="Genomic_DNA"/>
</dbReference>
<comment type="similarity">
    <text evidence="1">Belongs to the short-chain dehydrogenases/reductases (SDR) family.</text>
</comment>
<comment type="caution">
    <text evidence="4">The sequence shown here is derived from an EMBL/GenBank/DDBJ whole genome shotgun (WGS) entry which is preliminary data.</text>
</comment>
<evidence type="ECO:0000256" key="2">
    <source>
        <dbReference type="ARBA" id="ARBA00023002"/>
    </source>
</evidence>
<dbReference type="SMART" id="SM00822">
    <property type="entry name" value="PKS_KR"/>
    <property type="match status" value="1"/>
</dbReference>
<reference evidence="4" key="1">
    <citation type="submission" date="2021-01" db="EMBL/GenBank/DDBJ databases">
        <title>Outbreak of Burkholderia contaminns endophthalmitis traced to a clinical ventilation system.</title>
        <authorList>
            <person name="Lipuma J."/>
            <person name="Spilker T."/>
            <person name="Kratholm J."/>
        </authorList>
    </citation>
    <scope>NUCLEOTIDE SEQUENCE</scope>
    <source>
        <strain evidence="4">HI4954</strain>
    </source>
</reference>
<accession>A0AAP1VC50</accession>
<dbReference type="PANTHER" id="PTHR42760:SF133">
    <property type="entry name" value="3-OXOACYL-[ACYL-CARRIER-PROTEIN] REDUCTASE"/>
    <property type="match status" value="1"/>
</dbReference>
<reference evidence="5 7" key="2">
    <citation type="submission" date="2021-03" db="EMBL/GenBank/DDBJ databases">
        <title>Clinical course, treatment and visual outcome of an outbreak of Burkholderia contaminans endophthalmitis following cataract surgery.</title>
        <authorList>
            <person name="Lind C."/>
            <person name="Olsen K."/>
            <person name="Angelsen N.K."/>
            <person name="Krefting E.A."/>
            <person name="Fossen K."/>
            <person name="Gravningen K."/>
            <person name="Depoorter E."/>
            <person name="Vandamme P."/>
            <person name="Bertelsen G."/>
        </authorList>
    </citation>
    <scope>NUCLEOTIDE SEQUENCE [LARGE SCALE GENOMIC DNA]</scope>
    <source>
        <strain evidence="5 7">51242556</strain>
    </source>
</reference>
<dbReference type="InterPro" id="IPR036291">
    <property type="entry name" value="NAD(P)-bd_dom_sf"/>
</dbReference>
<dbReference type="GO" id="GO:0006633">
    <property type="term" value="P:fatty acid biosynthetic process"/>
    <property type="evidence" value="ECO:0007669"/>
    <property type="project" value="TreeGrafter"/>
</dbReference>
<sequence length="240" mass="25005">MKTHDNKIAIITGGKQGIGRGIANLLAQRGAQVVIVNREKADEAAMAIGHDAIAIAADVTSEDGWAAVASQVEQAFGRVDILVHAAGIYPLATLDQMTPAEWRRVMAVNLDAHVLGARAIVPLMRKAGRGAIVTIGSDAVGMVTPPGMGFSHYYASKLGAIGLVRALANELAADNIIVNAVHPGITDTEGASGMPNEQKAQVYMQQAIKRLGTPADIAGPVAFLTSDDARFVTGQTLGKH</sequence>
<dbReference type="GO" id="GO:0048038">
    <property type="term" value="F:quinone binding"/>
    <property type="evidence" value="ECO:0007669"/>
    <property type="project" value="TreeGrafter"/>
</dbReference>
<dbReference type="InterPro" id="IPR057326">
    <property type="entry name" value="KR_dom"/>
</dbReference>
<evidence type="ECO:0000313" key="4">
    <source>
        <dbReference type="EMBL" id="MBK1935711.1"/>
    </source>
</evidence>
<dbReference type="RefSeq" id="WP_200162072.1">
    <property type="nucleotide sequence ID" value="NZ_JAENHZ010000039.1"/>
</dbReference>
<proteinExistence type="inferred from homology"/>
<evidence type="ECO:0000313" key="6">
    <source>
        <dbReference type="Proteomes" id="UP000611459"/>
    </source>
</evidence>
<dbReference type="PRINTS" id="PR00080">
    <property type="entry name" value="SDRFAMILY"/>
</dbReference>
<dbReference type="PRINTS" id="PR00081">
    <property type="entry name" value="GDHRDH"/>
</dbReference>
<evidence type="ECO:0000313" key="5">
    <source>
        <dbReference type="EMBL" id="MBO1835420.1"/>
    </source>
</evidence>
<dbReference type="SUPFAM" id="SSF51735">
    <property type="entry name" value="NAD(P)-binding Rossmann-fold domains"/>
    <property type="match status" value="1"/>
</dbReference>
<dbReference type="EMBL" id="JAENIB010000036">
    <property type="protein sequence ID" value="MBK1935711.1"/>
    <property type="molecule type" value="Genomic_DNA"/>
</dbReference>
<dbReference type="Proteomes" id="UP000664048">
    <property type="component" value="Unassembled WGS sequence"/>
</dbReference>
<keyword evidence="7" id="KW-1185">Reference proteome</keyword>
<organism evidence="4 6">
    <name type="scientific">Burkholderia contaminans</name>
    <dbReference type="NCBI Taxonomy" id="488447"/>
    <lineage>
        <taxon>Bacteria</taxon>
        <taxon>Pseudomonadati</taxon>
        <taxon>Pseudomonadota</taxon>
        <taxon>Betaproteobacteria</taxon>
        <taxon>Burkholderiales</taxon>
        <taxon>Burkholderiaceae</taxon>
        <taxon>Burkholderia</taxon>
        <taxon>Burkholderia cepacia complex</taxon>
    </lineage>
</organism>
<dbReference type="GO" id="GO:0016616">
    <property type="term" value="F:oxidoreductase activity, acting on the CH-OH group of donors, NAD or NADP as acceptor"/>
    <property type="evidence" value="ECO:0007669"/>
    <property type="project" value="TreeGrafter"/>
</dbReference>
<dbReference type="FunFam" id="3.40.50.720:FF:000084">
    <property type="entry name" value="Short-chain dehydrogenase reductase"/>
    <property type="match status" value="1"/>
</dbReference>
<dbReference type="InterPro" id="IPR002347">
    <property type="entry name" value="SDR_fam"/>
</dbReference>
<name>A0AAP1VC50_9BURK</name>
<dbReference type="PANTHER" id="PTHR42760">
    <property type="entry name" value="SHORT-CHAIN DEHYDROGENASES/REDUCTASES FAMILY MEMBER"/>
    <property type="match status" value="1"/>
</dbReference>
<dbReference type="AlphaFoldDB" id="A0AAP1VC50"/>
<feature type="domain" description="Ketoreductase" evidence="3">
    <location>
        <begin position="7"/>
        <end position="188"/>
    </location>
</feature>
<dbReference type="Gene3D" id="3.40.50.720">
    <property type="entry name" value="NAD(P)-binding Rossmann-like Domain"/>
    <property type="match status" value="1"/>
</dbReference>
<evidence type="ECO:0000259" key="3">
    <source>
        <dbReference type="SMART" id="SM00822"/>
    </source>
</evidence>
<keyword evidence="2" id="KW-0560">Oxidoreductase</keyword>
<dbReference type="Pfam" id="PF13561">
    <property type="entry name" value="adh_short_C2"/>
    <property type="match status" value="1"/>
</dbReference>
<protein>
    <submittedName>
        <fullName evidence="4">SDR family oxidoreductase</fullName>
    </submittedName>
</protein>
<gene>
    <name evidence="5" type="ORF">J4M89_39165</name>
    <name evidence="4" type="ORF">JIN94_38090</name>
</gene>
<dbReference type="CDD" id="cd05233">
    <property type="entry name" value="SDR_c"/>
    <property type="match status" value="1"/>
</dbReference>
<dbReference type="Proteomes" id="UP000611459">
    <property type="component" value="Unassembled WGS sequence"/>
</dbReference>
<evidence type="ECO:0000313" key="7">
    <source>
        <dbReference type="Proteomes" id="UP000664048"/>
    </source>
</evidence>
<evidence type="ECO:0000256" key="1">
    <source>
        <dbReference type="ARBA" id="ARBA00006484"/>
    </source>
</evidence>